<name>A8H009_SHEPA</name>
<dbReference type="eggNOG" id="ENOG5031H4K">
    <property type="taxonomic scope" value="Bacteria"/>
</dbReference>
<organism evidence="2 3">
    <name type="scientific">Shewanella pealeana (strain ATCC 700345 / ANG-SQ1)</name>
    <dbReference type="NCBI Taxonomy" id="398579"/>
    <lineage>
        <taxon>Bacteria</taxon>
        <taxon>Pseudomonadati</taxon>
        <taxon>Pseudomonadota</taxon>
        <taxon>Gammaproteobacteria</taxon>
        <taxon>Alteromonadales</taxon>
        <taxon>Shewanellaceae</taxon>
        <taxon>Shewanella</taxon>
    </lineage>
</organism>
<evidence type="ECO:0000256" key="1">
    <source>
        <dbReference type="SAM" id="Phobius"/>
    </source>
</evidence>
<proteinExistence type="predicted"/>
<dbReference type="EMBL" id="CP000851">
    <property type="protein sequence ID" value="ABV85896.1"/>
    <property type="molecule type" value="Genomic_DNA"/>
</dbReference>
<reference evidence="2 3" key="1">
    <citation type="submission" date="2007-10" db="EMBL/GenBank/DDBJ databases">
        <title>Complete sequence of Shewanella pealeana ATCC 700345.</title>
        <authorList>
            <consortium name="US DOE Joint Genome Institute"/>
            <person name="Copeland A."/>
            <person name="Lucas S."/>
            <person name="Lapidus A."/>
            <person name="Barry K."/>
            <person name="Glavina del Rio T."/>
            <person name="Dalin E."/>
            <person name="Tice H."/>
            <person name="Pitluck S."/>
            <person name="Chertkov O."/>
            <person name="Brettin T."/>
            <person name="Bruce D."/>
            <person name="Detter J.C."/>
            <person name="Han C."/>
            <person name="Schmutz J."/>
            <person name="Larimer F."/>
            <person name="Land M."/>
            <person name="Hauser L."/>
            <person name="Kyrpides N."/>
            <person name="Kim E."/>
            <person name="Zhao J.-S.Z."/>
            <person name="Manno D."/>
            <person name="Hawari J."/>
            <person name="Richardson P."/>
        </authorList>
    </citation>
    <scope>NUCLEOTIDE SEQUENCE [LARGE SCALE GENOMIC DNA]</scope>
    <source>
        <strain evidence="3">ATCC 700345 / ANG-SQ1</strain>
    </source>
</reference>
<dbReference type="AlphaFoldDB" id="A8H009"/>
<keyword evidence="3" id="KW-1185">Reference proteome</keyword>
<feature type="transmembrane region" description="Helical" evidence="1">
    <location>
        <begin position="6"/>
        <end position="28"/>
    </location>
</feature>
<dbReference type="STRING" id="398579.Spea_0568"/>
<evidence type="ECO:0000313" key="2">
    <source>
        <dbReference type="EMBL" id="ABV85896.1"/>
    </source>
</evidence>
<dbReference type="KEGG" id="spl:Spea_0568"/>
<evidence type="ECO:0000313" key="3">
    <source>
        <dbReference type="Proteomes" id="UP000002608"/>
    </source>
</evidence>
<protein>
    <submittedName>
        <fullName evidence="2">Uncharacterized protein</fullName>
    </submittedName>
</protein>
<keyword evidence="1" id="KW-0472">Membrane</keyword>
<dbReference type="HOGENOM" id="CLU_172591_0_0_6"/>
<sequence>MHFRNLFLSTSLVMTLGLLLIAVIDPLISNGKSLKARVIDSNEDSSTIALPDGSIARVAVGHLKEQSLIKVAAKKRLFSRLPVYELKQTLSLTQMKVQTQTNINEKQSLIR</sequence>
<keyword evidence="1" id="KW-0812">Transmembrane</keyword>
<gene>
    <name evidence="2" type="ordered locus">Spea_0568</name>
</gene>
<accession>A8H009</accession>
<dbReference type="Proteomes" id="UP000002608">
    <property type="component" value="Chromosome"/>
</dbReference>
<keyword evidence="1" id="KW-1133">Transmembrane helix</keyword>